<gene>
    <name evidence="4" type="ORF">GRX66_17885</name>
</gene>
<comment type="similarity">
    <text evidence="2">Belongs to the SsuE family. Isf subfamily.</text>
</comment>
<keyword evidence="5" id="KW-1185">Reference proteome</keyword>
<evidence type="ECO:0000313" key="4">
    <source>
        <dbReference type="EMBL" id="MXR22363.1"/>
    </source>
</evidence>
<sequence length="192" mass="20396">MTSPPLVVGVTGSRRDGSYTRRTVEHALAAAERAGADTDHVDLGTADLPLYDPDRDAEDAGDAVDLLARVRAADGVIVGSPVYHDSYSSTFRNFHDYCGWDEYEDTVVGLVVVAGGGTFSSTLDHLRITMRGVHADVVPQQAGIRNASDKFDGDDLLDEDLADRVDDVAEAVVAAAHRRAAVDDAVGARADD</sequence>
<evidence type="ECO:0000256" key="1">
    <source>
        <dbReference type="ARBA" id="ARBA00001966"/>
    </source>
</evidence>
<evidence type="ECO:0000313" key="5">
    <source>
        <dbReference type="Proteomes" id="UP000471521"/>
    </source>
</evidence>
<dbReference type="SUPFAM" id="SSF52218">
    <property type="entry name" value="Flavoproteins"/>
    <property type="match status" value="1"/>
</dbReference>
<dbReference type="GO" id="GO:0010181">
    <property type="term" value="F:FMN binding"/>
    <property type="evidence" value="ECO:0007669"/>
    <property type="project" value="TreeGrafter"/>
</dbReference>
<comment type="cofactor">
    <cofactor evidence="1">
        <name>[4Fe-4S] cluster</name>
        <dbReference type="ChEBI" id="CHEBI:49883"/>
    </cofactor>
</comment>
<dbReference type="GO" id="GO:0016491">
    <property type="term" value="F:oxidoreductase activity"/>
    <property type="evidence" value="ECO:0007669"/>
    <property type="project" value="InterPro"/>
</dbReference>
<comment type="caution">
    <text evidence="4">The sequence shown here is derived from an EMBL/GenBank/DDBJ whole genome shotgun (WGS) entry which is preliminary data.</text>
</comment>
<dbReference type="PANTHER" id="PTHR30543:SF21">
    <property type="entry name" value="NAD(P)H-DEPENDENT FMN REDUCTASE LOT6"/>
    <property type="match status" value="1"/>
</dbReference>
<reference evidence="4 5" key="1">
    <citation type="submission" date="2019-12" db="EMBL/GenBank/DDBJ databases">
        <title>Isolation and characterization of three novel carbon monoxide-oxidizing members of Halobacteria from salione crusts and soils.</title>
        <authorList>
            <person name="Myers M.R."/>
            <person name="King G.M."/>
        </authorList>
    </citation>
    <scope>NUCLEOTIDE SEQUENCE [LARGE SCALE GENOMIC DNA]</scope>
    <source>
        <strain evidence="4 5">PCN9</strain>
    </source>
</reference>
<dbReference type="Proteomes" id="UP000471521">
    <property type="component" value="Unassembled WGS sequence"/>
</dbReference>
<dbReference type="GO" id="GO:0005829">
    <property type="term" value="C:cytosol"/>
    <property type="evidence" value="ECO:0007669"/>
    <property type="project" value="TreeGrafter"/>
</dbReference>
<name>A0A6B0SS10_9EURY</name>
<dbReference type="OrthoDB" id="9059at2157"/>
<dbReference type="EMBL" id="WUUU01000257">
    <property type="protein sequence ID" value="MXR22363.1"/>
    <property type="molecule type" value="Genomic_DNA"/>
</dbReference>
<accession>A0A6B0SS10</accession>
<proteinExistence type="inferred from homology"/>
<dbReference type="AlphaFoldDB" id="A0A6B0SS10"/>
<dbReference type="Gene3D" id="3.40.50.360">
    <property type="match status" value="1"/>
</dbReference>
<protein>
    <submittedName>
        <fullName evidence="4">NADPH-dependent oxidoreductase</fullName>
    </submittedName>
</protein>
<dbReference type="InterPro" id="IPR005025">
    <property type="entry name" value="FMN_Rdtase-like_dom"/>
</dbReference>
<organism evidence="4 5">
    <name type="scientific">Halobacterium bonnevillei</name>
    <dbReference type="NCBI Taxonomy" id="2692200"/>
    <lineage>
        <taxon>Archaea</taxon>
        <taxon>Methanobacteriati</taxon>
        <taxon>Methanobacteriota</taxon>
        <taxon>Stenosarchaea group</taxon>
        <taxon>Halobacteria</taxon>
        <taxon>Halobacteriales</taxon>
        <taxon>Halobacteriaceae</taxon>
        <taxon>Halobacterium</taxon>
    </lineage>
</organism>
<dbReference type="PANTHER" id="PTHR30543">
    <property type="entry name" value="CHROMATE REDUCTASE"/>
    <property type="match status" value="1"/>
</dbReference>
<evidence type="ECO:0000256" key="2">
    <source>
        <dbReference type="ARBA" id="ARBA00038292"/>
    </source>
</evidence>
<dbReference type="RefSeq" id="WP_159527710.1">
    <property type="nucleotide sequence ID" value="NZ_WUUU01000257.1"/>
</dbReference>
<dbReference type="InterPro" id="IPR050712">
    <property type="entry name" value="NAD(P)H-dep_reductase"/>
</dbReference>
<feature type="domain" description="NADPH-dependent FMN reductase-like" evidence="3">
    <location>
        <begin position="7"/>
        <end position="147"/>
    </location>
</feature>
<dbReference type="InterPro" id="IPR029039">
    <property type="entry name" value="Flavoprotein-like_sf"/>
</dbReference>
<dbReference type="Pfam" id="PF03358">
    <property type="entry name" value="FMN_red"/>
    <property type="match status" value="1"/>
</dbReference>
<evidence type="ECO:0000259" key="3">
    <source>
        <dbReference type="Pfam" id="PF03358"/>
    </source>
</evidence>